<keyword evidence="2" id="KW-1003">Cell membrane</keyword>
<feature type="domain" description="G-protein coupled receptors family 3 profile" evidence="12">
    <location>
        <begin position="567"/>
        <end position="840"/>
    </location>
</feature>
<reference evidence="13" key="1">
    <citation type="submission" date="2020-04" db="EMBL/GenBank/DDBJ databases">
        <authorList>
            <person name="Neveu A P."/>
        </authorList>
    </citation>
    <scope>NUCLEOTIDE SEQUENCE</scope>
    <source>
        <tissue evidence="13">Whole embryo</tissue>
    </source>
</reference>
<feature type="region of interest" description="Disordered" evidence="10">
    <location>
        <begin position="1034"/>
        <end position="1054"/>
    </location>
</feature>
<dbReference type="SUPFAM" id="SSF53822">
    <property type="entry name" value="Periplasmic binding protein-like I"/>
    <property type="match status" value="1"/>
</dbReference>
<dbReference type="GO" id="GO:0005886">
    <property type="term" value="C:plasma membrane"/>
    <property type="evidence" value="ECO:0007669"/>
    <property type="project" value="UniProtKB-SubCell"/>
</dbReference>
<feature type="compositionally biased region" description="Polar residues" evidence="10">
    <location>
        <begin position="867"/>
        <end position="881"/>
    </location>
</feature>
<dbReference type="Gene3D" id="3.40.50.2300">
    <property type="match status" value="2"/>
</dbReference>
<dbReference type="InterPro" id="IPR017978">
    <property type="entry name" value="GPCR_3_C"/>
</dbReference>
<evidence type="ECO:0000256" key="8">
    <source>
        <dbReference type="ARBA" id="ARBA00023180"/>
    </source>
</evidence>
<dbReference type="EMBL" id="LR785597">
    <property type="protein sequence ID" value="CAB3250913.1"/>
    <property type="molecule type" value="mRNA"/>
</dbReference>
<evidence type="ECO:0000313" key="13">
    <source>
        <dbReference type="EMBL" id="CAB3250913.1"/>
    </source>
</evidence>
<evidence type="ECO:0000259" key="12">
    <source>
        <dbReference type="PROSITE" id="PS50259"/>
    </source>
</evidence>
<evidence type="ECO:0000256" key="9">
    <source>
        <dbReference type="ARBA" id="ARBA00023224"/>
    </source>
</evidence>
<evidence type="ECO:0000256" key="3">
    <source>
        <dbReference type="ARBA" id="ARBA00022692"/>
    </source>
</evidence>
<feature type="transmembrane region" description="Helical" evidence="11">
    <location>
        <begin position="637"/>
        <end position="661"/>
    </location>
</feature>
<dbReference type="Gene3D" id="2.10.50.30">
    <property type="entry name" value="GPCR, family 3, nine cysteines domain"/>
    <property type="match status" value="1"/>
</dbReference>
<feature type="transmembrane region" description="Helical" evidence="11">
    <location>
        <begin position="800"/>
        <end position="825"/>
    </location>
</feature>
<dbReference type="InterPro" id="IPR038550">
    <property type="entry name" value="GPCR_3_9-Cys_sf"/>
</dbReference>
<keyword evidence="9" id="KW-0807">Transducer</keyword>
<organism evidence="13">
    <name type="scientific">Phallusia mammillata</name>
    <dbReference type="NCBI Taxonomy" id="59560"/>
    <lineage>
        <taxon>Eukaryota</taxon>
        <taxon>Metazoa</taxon>
        <taxon>Chordata</taxon>
        <taxon>Tunicata</taxon>
        <taxon>Ascidiacea</taxon>
        <taxon>Phlebobranchia</taxon>
        <taxon>Ascidiidae</taxon>
        <taxon>Phallusia</taxon>
    </lineage>
</organism>
<dbReference type="PANTHER" id="PTHR24060">
    <property type="entry name" value="METABOTROPIC GLUTAMATE RECEPTOR"/>
    <property type="match status" value="1"/>
</dbReference>
<evidence type="ECO:0000256" key="10">
    <source>
        <dbReference type="SAM" id="MobiDB-lite"/>
    </source>
</evidence>
<evidence type="ECO:0000256" key="2">
    <source>
        <dbReference type="ARBA" id="ARBA00022475"/>
    </source>
</evidence>
<dbReference type="InterPro" id="IPR028082">
    <property type="entry name" value="Peripla_BP_I"/>
</dbReference>
<keyword evidence="7 13" id="KW-0675">Receptor</keyword>
<feature type="transmembrane region" description="Helical" evidence="11">
    <location>
        <begin position="567"/>
        <end position="593"/>
    </location>
</feature>
<gene>
    <name evidence="13" type="primary">Grm1-001</name>
</gene>
<proteinExistence type="evidence at transcript level"/>
<keyword evidence="4 11" id="KW-1133">Transmembrane helix</keyword>
<evidence type="ECO:0000256" key="11">
    <source>
        <dbReference type="SAM" id="Phobius"/>
    </source>
</evidence>
<dbReference type="GO" id="GO:0004930">
    <property type="term" value="F:G protein-coupled receptor activity"/>
    <property type="evidence" value="ECO:0007669"/>
    <property type="project" value="UniProtKB-KW"/>
</dbReference>
<evidence type="ECO:0000256" key="5">
    <source>
        <dbReference type="ARBA" id="ARBA00023040"/>
    </source>
</evidence>
<keyword evidence="3 11" id="KW-0812">Transmembrane</keyword>
<evidence type="ECO:0000256" key="6">
    <source>
        <dbReference type="ARBA" id="ARBA00023136"/>
    </source>
</evidence>
<dbReference type="Pfam" id="PF01094">
    <property type="entry name" value="ANF_receptor"/>
    <property type="match status" value="1"/>
</dbReference>
<dbReference type="InterPro" id="IPR000337">
    <property type="entry name" value="GPCR_3"/>
</dbReference>
<feature type="compositionally biased region" description="Polar residues" evidence="10">
    <location>
        <begin position="926"/>
        <end position="949"/>
    </location>
</feature>
<feature type="transmembrane region" description="Helical" evidence="11">
    <location>
        <begin position="682"/>
        <end position="702"/>
    </location>
</feature>
<feature type="region of interest" description="Disordered" evidence="10">
    <location>
        <begin position="926"/>
        <end position="952"/>
    </location>
</feature>
<dbReference type="PROSITE" id="PS50259">
    <property type="entry name" value="G_PROTEIN_RECEP_F3_4"/>
    <property type="match status" value="1"/>
</dbReference>
<feature type="compositionally biased region" description="Low complexity" evidence="10">
    <location>
        <begin position="842"/>
        <end position="857"/>
    </location>
</feature>
<protein>
    <submittedName>
        <fullName evidence="13">Metabotropic glutamate receptor 1-like</fullName>
    </submittedName>
</protein>
<dbReference type="PRINTS" id="PR00248">
    <property type="entry name" value="GPCRMGR"/>
</dbReference>
<keyword evidence="8" id="KW-0325">Glycoprotein</keyword>
<dbReference type="PRINTS" id="PR01176">
    <property type="entry name" value="GABABRECEPTR"/>
</dbReference>
<dbReference type="Pfam" id="PF00003">
    <property type="entry name" value="7tm_3"/>
    <property type="match status" value="1"/>
</dbReference>
<keyword evidence="6 11" id="KW-0472">Membrane</keyword>
<sequence length="1054" mass="118868">MLFLLIILPSLVGAVDVIDSGVTTSSGSSSDTFVIKLGGLFTVFHRGEDEKCDTSKVFSSSVQWIEMTMYTIDRINSDATLLPGIHLVLEPFADCLVDTRALQQIVEEYLPREPTTSRNNTYWGLIGPETSEVSVPTANLLGLFDIPQISFSATSPVLSNKRRFPFYFRTAPSDRFQVGAMIQLLKVNGWRYVSFIYEDNDYGTHAFDAFQTQTAGSSICIAVEIKLPRTPSEQAVDVMIERLASDSTANVVIVFATEYNLALILKSVHMKKMETRFQWIGSDTWNGIQINDLLVFLKNDSYTDVLNTAIDGAISLTLHSLPDENFETFIRTMTTESTKNPYFANYLAFLHKCSLDGSNPSIPLCPENMTLPDDQELSLMLQTAANAPMAYAHALHDAQKQLCKDPEVPVCDEFAKLTGDQLRQYLQNVSFPSSNNQNFTFDEFQDGPALYDIWRYDGVHSRQWELIGVYKDNMVNFYNETLAGGRGQISSTCGAECAMDEYMLFQEVQTCCWICVKCRENNIVVTNVTDDGNRTYCKECGNDFFASKMNRTCIPVSVHFLSFEEHWAWAVAVVSCFGLLLTIFTAIIYLCYWNTPLIRASGRELSSIILVGLSLAFVTSFFFCFEPTRVLCSLRRLATGISFSLIYSAILVKTVRISLIFNTLGRKLVRDYKRLLRPLPQVVIAAVLTSVEIFLLVIWLVMVPPEVAKRRSAALHDDIPTDFLDCSGLRDHVILIGISYPIILVLICSVYAFRIRKVPAGFNEAKHIGFAVYTTLVIWLAQVSTYLANSSTDVVLRDAIYCLGLSLNGLIILFAMFGPKIYIVMFRPEKNNQRMVMGTQASRMRSLSSQHHSSYSRGRVDDRKRSSQLPLPQVNNNNAHSDTCRNLYLKRQADVRSHVTNGVMPTTNGNAYVTEEEVAEVRATSPTNTNNVHDCDMTSSDEAPSVTSQDSRRWERDFMRSFDAIASSTQQKTTLRNNNDVKTIDDVIDTRMSRVYADDCFPKEKYGREKHGWLNRAFESEGWLERSRSLPKSSELFRKSTSRKGVRRNSSMKI</sequence>
<feature type="transmembrane region" description="Helical" evidence="11">
    <location>
        <begin position="733"/>
        <end position="755"/>
    </location>
</feature>
<feature type="transmembrane region" description="Helical" evidence="11">
    <location>
        <begin position="605"/>
        <end position="625"/>
    </location>
</feature>
<evidence type="ECO:0000256" key="7">
    <source>
        <dbReference type="ARBA" id="ARBA00023170"/>
    </source>
</evidence>
<feature type="region of interest" description="Disordered" evidence="10">
    <location>
        <begin position="838"/>
        <end position="882"/>
    </location>
</feature>
<dbReference type="AlphaFoldDB" id="A0A6F9DE96"/>
<dbReference type="FunFam" id="3.40.50.2300:FF:000145">
    <property type="entry name" value="Glutamate receptor, metabotropic"/>
    <property type="match status" value="1"/>
</dbReference>
<name>A0A6F9DE96_9ASCI</name>
<dbReference type="InterPro" id="IPR050726">
    <property type="entry name" value="mGluR"/>
</dbReference>
<accession>A0A6F9DE96</accession>
<comment type="subcellular location">
    <subcellularLocation>
        <location evidence="1">Cell membrane</location>
        <topology evidence="1">Multi-pass membrane protein</topology>
    </subcellularLocation>
</comment>
<keyword evidence="5" id="KW-0297">G-protein coupled receptor</keyword>
<evidence type="ECO:0000256" key="1">
    <source>
        <dbReference type="ARBA" id="ARBA00004651"/>
    </source>
</evidence>
<evidence type="ECO:0000256" key="4">
    <source>
        <dbReference type="ARBA" id="ARBA00022989"/>
    </source>
</evidence>
<dbReference type="InterPro" id="IPR001828">
    <property type="entry name" value="ANF_lig-bd_rcpt"/>
</dbReference>
<feature type="transmembrane region" description="Helical" evidence="11">
    <location>
        <begin position="767"/>
        <end position="788"/>
    </location>
</feature>